<proteinExistence type="predicted"/>
<dbReference type="Proteomes" id="UP000186524">
    <property type="component" value="Unassembled WGS sequence"/>
</dbReference>
<sequence length="93" mass="10892">MLTIRHPFGGAFFFCLLDEQRRKKPEGKRFKIEERWDGVVRFNNYSFSERENGYELNADINGALNILCKSNLLDCKILQVRGSLARPSRIRVK</sequence>
<dbReference type="AlphaFoldDB" id="A0A1Q5P540"/>
<gene>
    <name evidence="1" type="ORF">BLL40_07165</name>
</gene>
<reference evidence="1 2" key="1">
    <citation type="submission" date="2016-12" db="EMBL/GenBank/DDBJ databases">
        <title>Domibacillus sp. SAOS 44 whole genome sequencing.</title>
        <authorList>
            <person name="Verma A."/>
            <person name="Krishnamurthi S."/>
        </authorList>
    </citation>
    <scope>NUCLEOTIDE SEQUENCE [LARGE SCALE GENOMIC DNA]</scope>
    <source>
        <strain evidence="1 2">SAOS 44</strain>
    </source>
</reference>
<evidence type="ECO:0008006" key="3">
    <source>
        <dbReference type="Google" id="ProtNLM"/>
    </source>
</evidence>
<dbReference type="EMBL" id="MRWQ01000005">
    <property type="protein sequence ID" value="OKL37344.1"/>
    <property type="molecule type" value="Genomic_DNA"/>
</dbReference>
<evidence type="ECO:0000313" key="2">
    <source>
        <dbReference type="Proteomes" id="UP000186524"/>
    </source>
</evidence>
<dbReference type="STRING" id="1714354.BLL40_07165"/>
<protein>
    <recommendedName>
        <fullName evidence="3">Transposase</fullName>
    </recommendedName>
</protein>
<comment type="caution">
    <text evidence="1">The sequence shown here is derived from an EMBL/GenBank/DDBJ whole genome shotgun (WGS) entry which is preliminary data.</text>
</comment>
<name>A0A1Q5P540_9BACI</name>
<accession>A0A1Q5P540</accession>
<organism evidence="1 2">
    <name type="scientific">Domibacillus mangrovi</name>
    <dbReference type="NCBI Taxonomy" id="1714354"/>
    <lineage>
        <taxon>Bacteria</taxon>
        <taxon>Bacillati</taxon>
        <taxon>Bacillota</taxon>
        <taxon>Bacilli</taxon>
        <taxon>Bacillales</taxon>
        <taxon>Bacillaceae</taxon>
        <taxon>Domibacillus</taxon>
    </lineage>
</organism>
<keyword evidence="2" id="KW-1185">Reference proteome</keyword>
<evidence type="ECO:0000313" key="1">
    <source>
        <dbReference type="EMBL" id="OKL37344.1"/>
    </source>
</evidence>